<gene>
    <name evidence="1" type="ORF">DFQ01_14511</name>
</gene>
<protein>
    <submittedName>
        <fullName evidence="1">Uncharacterized protein</fullName>
    </submittedName>
</protein>
<reference evidence="1 2" key="1">
    <citation type="submission" date="2018-05" db="EMBL/GenBank/DDBJ databases">
        <title>Genomic Encyclopedia of Type Strains, Phase III (KMG-III): the genomes of soil and plant-associated and newly described type strains.</title>
        <authorList>
            <person name="Whitman W."/>
        </authorList>
    </citation>
    <scope>NUCLEOTIDE SEQUENCE [LARGE SCALE GENOMIC DNA]</scope>
    <source>
        <strain evidence="1 2">CECT 5696</strain>
    </source>
</reference>
<accession>A0A2V2YC79</accession>
<dbReference type="Proteomes" id="UP000246635">
    <property type="component" value="Unassembled WGS sequence"/>
</dbReference>
<sequence>MIAPKERNGIHKLTFGTVKPLGPHQLVQMLMAGFLGLEYFLELNQIHRFFLCYKNRPRTNVCSAL</sequence>
<comment type="caution">
    <text evidence="1">The sequence shown here is derived from an EMBL/GenBank/DDBJ whole genome shotgun (WGS) entry which is preliminary data.</text>
</comment>
<dbReference type="AlphaFoldDB" id="A0A2V2YC79"/>
<dbReference type="EMBL" id="QGTQ01000045">
    <property type="protein sequence ID" value="PWV89414.1"/>
    <property type="molecule type" value="Genomic_DNA"/>
</dbReference>
<evidence type="ECO:0000313" key="2">
    <source>
        <dbReference type="Proteomes" id="UP000246635"/>
    </source>
</evidence>
<proteinExistence type="predicted"/>
<name>A0A2V2YC79_9BACL</name>
<evidence type="ECO:0000313" key="1">
    <source>
        <dbReference type="EMBL" id="PWV89414.1"/>
    </source>
</evidence>
<organism evidence="1 2">
    <name type="scientific">Paenibacillus cellulosilyticus</name>
    <dbReference type="NCBI Taxonomy" id="375489"/>
    <lineage>
        <taxon>Bacteria</taxon>
        <taxon>Bacillati</taxon>
        <taxon>Bacillota</taxon>
        <taxon>Bacilli</taxon>
        <taxon>Bacillales</taxon>
        <taxon>Paenibacillaceae</taxon>
        <taxon>Paenibacillus</taxon>
    </lineage>
</organism>
<keyword evidence="2" id="KW-1185">Reference proteome</keyword>